<evidence type="ECO:0000256" key="4">
    <source>
        <dbReference type="ARBA" id="ARBA00023136"/>
    </source>
</evidence>
<sequence>MVCPTSPNQIAIDQSHFWDADGIHWSTHRIGWAISGGCAAITTIITAITVLQHCRSYTVPTQQRQILRILYMPPVYAIISFFSYRFYRDYVYYSFIEIAYEAVTLSAFLLLIIDYVAETATGRSTHKALERKDKQALPFPFCFWRYRPTKAYFMYTVKWSVLQYIIIRPAASIIGILCEAMDILCPNDSYSWRYASVYIDSAVFISISIALYGLLIFYGLVKDELEGRRPLAKFLSIKLIVMFTFYQSFVQIGALKLKLLKGNAYWTEDNIKDGLDAILICIEMVFFSALMWWAYSAREYQKPGAPRTGVWRPILDSINYSDFASEIAGSFRFFLDYARGKPSARGYGDRAESDITGPRSKANFGQAFGISGDGLTTPLYQRQAGSESILMGPYSSAHNPPNHG</sequence>
<evidence type="ECO:0000256" key="5">
    <source>
        <dbReference type="SAM" id="Phobius"/>
    </source>
</evidence>
<feature type="transmembrane region" description="Helical" evidence="5">
    <location>
        <begin position="90"/>
        <end position="117"/>
    </location>
</feature>
<dbReference type="InterPro" id="IPR005178">
    <property type="entry name" value="Ostalpha/TMEM184C"/>
</dbReference>
<dbReference type="AlphaFoldDB" id="A0A8H5F0E9"/>
<dbReference type="Pfam" id="PF03619">
    <property type="entry name" value="Solute_trans_a"/>
    <property type="match status" value="1"/>
</dbReference>
<keyword evidence="2 5" id="KW-0812">Transmembrane</keyword>
<organism evidence="6 7">
    <name type="scientific">Psilocybe cf. subviscida</name>
    <dbReference type="NCBI Taxonomy" id="2480587"/>
    <lineage>
        <taxon>Eukaryota</taxon>
        <taxon>Fungi</taxon>
        <taxon>Dikarya</taxon>
        <taxon>Basidiomycota</taxon>
        <taxon>Agaricomycotina</taxon>
        <taxon>Agaricomycetes</taxon>
        <taxon>Agaricomycetidae</taxon>
        <taxon>Agaricales</taxon>
        <taxon>Agaricineae</taxon>
        <taxon>Strophariaceae</taxon>
        <taxon>Psilocybe</taxon>
    </lineage>
</organism>
<protein>
    <recommendedName>
        <fullName evidence="8">DUF300-domain-containing protein</fullName>
    </recommendedName>
</protein>
<evidence type="ECO:0008006" key="8">
    <source>
        <dbReference type="Google" id="ProtNLM"/>
    </source>
</evidence>
<feature type="transmembrane region" description="Helical" evidence="5">
    <location>
        <begin position="155"/>
        <end position="177"/>
    </location>
</feature>
<comment type="subcellular location">
    <subcellularLocation>
        <location evidence="1">Membrane</location>
        <topology evidence="1">Multi-pass membrane protein</topology>
    </subcellularLocation>
</comment>
<reference evidence="6 7" key="1">
    <citation type="journal article" date="2020" name="ISME J.">
        <title>Uncovering the hidden diversity of litter-decomposition mechanisms in mushroom-forming fungi.</title>
        <authorList>
            <person name="Floudas D."/>
            <person name="Bentzer J."/>
            <person name="Ahren D."/>
            <person name="Johansson T."/>
            <person name="Persson P."/>
            <person name="Tunlid A."/>
        </authorList>
    </citation>
    <scope>NUCLEOTIDE SEQUENCE [LARGE SCALE GENOMIC DNA]</scope>
    <source>
        <strain evidence="6 7">CBS 101986</strain>
    </source>
</reference>
<gene>
    <name evidence="6" type="ORF">D9619_008369</name>
</gene>
<evidence type="ECO:0000256" key="3">
    <source>
        <dbReference type="ARBA" id="ARBA00022989"/>
    </source>
</evidence>
<evidence type="ECO:0000256" key="1">
    <source>
        <dbReference type="ARBA" id="ARBA00004141"/>
    </source>
</evidence>
<feature type="transmembrane region" description="Helical" evidence="5">
    <location>
        <begin position="66"/>
        <end position="84"/>
    </location>
</feature>
<evidence type="ECO:0000256" key="2">
    <source>
        <dbReference type="ARBA" id="ARBA00022692"/>
    </source>
</evidence>
<dbReference type="GO" id="GO:0016020">
    <property type="term" value="C:membrane"/>
    <property type="evidence" value="ECO:0007669"/>
    <property type="project" value="UniProtKB-SubCell"/>
</dbReference>
<feature type="transmembrane region" description="Helical" evidence="5">
    <location>
        <begin position="239"/>
        <end position="257"/>
    </location>
</feature>
<feature type="transmembrane region" description="Helical" evidence="5">
    <location>
        <begin position="277"/>
        <end position="295"/>
    </location>
</feature>
<name>A0A8H5F0E9_9AGAR</name>
<evidence type="ECO:0000313" key="6">
    <source>
        <dbReference type="EMBL" id="KAF5319285.1"/>
    </source>
</evidence>
<dbReference type="SMART" id="SM01417">
    <property type="entry name" value="Solute_trans_a"/>
    <property type="match status" value="1"/>
</dbReference>
<comment type="caution">
    <text evidence="6">The sequence shown here is derived from an EMBL/GenBank/DDBJ whole genome shotgun (WGS) entry which is preliminary data.</text>
</comment>
<feature type="transmembrane region" description="Helical" evidence="5">
    <location>
        <begin position="197"/>
        <end position="218"/>
    </location>
</feature>
<dbReference type="EMBL" id="JAACJJ010000029">
    <property type="protein sequence ID" value="KAF5319285.1"/>
    <property type="molecule type" value="Genomic_DNA"/>
</dbReference>
<dbReference type="OrthoDB" id="5348404at2759"/>
<feature type="transmembrane region" description="Helical" evidence="5">
    <location>
        <begin position="30"/>
        <end position="54"/>
    </location>
</feature>
<keyword evidence="3 5" id="KW-1133">Transmembrane helix</keyword>
<proteinExistence type="predicted"/>
<keyword evidence="7" id="KW-1185">Reference proteome</keyword>
<dbReference type="PANTHER" id="PTHR23423">
    <property type="entry name" value="ORGANIC SOLUTE TRANSPORTER-RELATED"/>
    <property type="match status" value="1"/>
</dbReference>
<evidence type="ECO:0000313" key="7">
    <source>
        <dbReference type="Proteomes" id="UP000567179"/>
    </source>
</evidence>
<dbReference type="Proteomes" id="UP000567179">
    <property type="component" value="Unassembled WGS sequence"/>
</dbReference>
<accession>A0A8H5F0E9</accession>
<keyword evidence="4 5" id="KW-0472">Membrane</keyword>